<reference evidence="4" key="1">
    <citation type="submission" date="2017-09" db="EMBL/GenBank/DDBJ databases">
        <title>Depth-based differentiation of microbial function through sediment-hosted aquifers and enrichment of novel symbionts in the deep terrestrial subsurface.</title>
        <authorList>
            <person name="Probst A.J."/>
            <person name="Ladd B."/>
            <person name="Jarett J.K."/>
            <person name="Geller-Mcgrath D.E."/>
            <person name="Sieber C.M.K."/>
            <person name="Emerson J.B."/>
            <person name="Anantharaman K."/>
            <person name="Thomas B.C."/>
            <person name="Malmstrom R."/>
            <person name="Stieglmeier M."/>
            <person name="Klingl A."/>
            <person name="Woyke T."/>
            <person name="Ryan C.M."/>
            <person name="Banfield J.F."/>
        </authorList>
    </citation>
    <scope>NUCLEOTIDE SEQUENCE [LARGE SCALE GENOMIC DNA]</scope>
</reference>
<dbReference type="InterPro" id="IPR042001">
    <property type="entry name" value="Sortase_F"/>
</dbReference>
<evidence type="ECO:0008006" key="5">
    <source>
        <dbReference type="Google" id="ProtNLM"/>
    </source>
</evidence>
<keyword evidence="2" id="KW-1133">Transmembrane helix</keyword>
<evidence type="ECO:0000313" key="4">
    <source>
        <dbReference type="Proteomes" id="UP000230903"/>
    </source>
</evidence>
<dbReference type="SUPFAM" id="SSF63817">
    <property type="entry name" value="Sortase"/>
    <property type="match status" value="1"/>
</dbReference>
<organism evidence="3 4">
    <name type="scientific">Candidatus Harrisonbacteria bacterium CG10_big_fil_rev_8_21_14_0_10_45_28</name>
    <dbReference type="NCBI Taxonomy" id="1974586"/>
    <lineage>
        <taxon>Bacteria</taxon>
        <taxon>Candidatus Harrisoniibacteriota</taxon>
    </lineage>
</organism>
<comment type="caution">
    <text evidence="3">The sequence shown here is derived from an EMBL/GenBank/DDBJ whole genome shotgun (WGS) entry which is preliminary data.</text>
</comment>
<name>A0A2H0UP62_9BACT</name>
<dbReference type="CDD" id="cd05829">
    <property type="entry name" value="Sortase_F"/>
    <property type="match status" value="1"/>
</dbReference>
<gene>
    <name evidence="3" type="ORF">COU10_00400</name>
</gene>
<dbReference type="AlphaFoldDB" id="A0A2H0UP62"/>
<evidence type="ECO:0000256" key="2">
    <source>
        <dbReference type="SAM" id="Phobius"/>
    </source>
</evidence>
<protein>
    <recommendedName>
        <fullName evidence="5">Class F sortase</fullName>
    </recommendedName>
</protein>
<feature type="transmembrane region" description="Helical" evidence="2">
    <location>
        <begin position="9"/>
        <end position="33"/>
    </location>
</feature>
<dbReference type="EMBL" id="PFBC01000007">
    <property type="protein sequence ID" value="PIR88207.1"/>
    <property type="molecule type" value="Genomic_DNA"/>
</dbReference>
<accession>A0A2H0UP62</accession>
<dbReference type="Gene3D" id="2.40.260.10">
    <property type="entry name" value="Sortase"/>
    <property type="match status" value="1"/>
</dbReference>
<dbReference type="InterPro" id="IPR023365">
    <property type="entry name" value="Sortase_dom-sf"/>
</dbReference>
<dbReference type="Pfam" id="PF04203">
    <property type="entry name" value="Sortase"/>
    <property type="match status" value="1"/>
</dbReference>
<evidence type="ECO:0000313" key="3">
    <source>
        <dbReference type="EMBL" id="PIR88207.1"/>
    </source>
</evidence>
<evidence type="ECO:0000256" key="1">
    <source>
        <dbReference type="ARBA" id="ARBA00022801"/>
    </source>
</evidence>
<keyword evidence="2" id="KW-0812">Transmembrane</keyword>
<dbReference type="GO" id="GO:0016787">
    <property type="term" value="F:hydrolase activity"/>
    <property type="evidence" value="ECO:0007669"/>
    <property type="project" value="UniProtKB-KW"/>
</dbReference>
<keyword evidence="1" id="KW-0378">Hydrolase</keyword>
<dbReference type="Proteomes" id="UP000230903">
    <property type="component" value="Unassembled WGS sequence"/>
</dbReference>
<keyword evidence="2" id="KW-0472">Membrane</keyword>
<sequence>MQRKELQHFIAAATLTLVAGGLLLAVLYIALLFRVPTVGVSTEAENPSGRVWEVVGLPNSEIGSVAVEEVRGEPVNNETPVVVPVAKIVPVKILIPRLDIEAKIQAVGKTTAGNMGTSSGTNKYKEVAWYKGGASPGEIGNAVIAGHLDNGYGLSAVFKRLSDLEVGDSIFTVDSAGAVSQFRVIKKAFYGLDSAPLSDIFGYSNRANLNLITCDGAWISSERQYDKRLVVYTTLVE</sequence>
<dbReference type="InterPro" id="IPR005754">
    <property type="entry name" value="Sortase"/>
</dbReference>
<proteinExistence type="predicted"/>